<name>A0A1I0P4S7_9BACT</name>
<evidence type="ECO:0000256" key="1">
    <source>
        <dbReference type="SAM" id="SignalP"/>
    </source>
</evidence>
<sequence>MKRLLFLPLLTVVLTITAQNEENAKEIELKGVTVQGARMVQRTDGLWLYPTRQQIAGSTNGYSLLSKLALPHLRIDPTMHTITALSNTGSVQVRINDMIASQEDLLSLDVRTVERVEYLDNPGVRYGEDIAYVVNFMVKKPVSGYVIGSDLTNTLTTVNGNETVYGKVNSGKSELGASYSLKYQNFKGIEYKEHATYELESGESRQIHRQQLEGQNKSLRHQTQLTYNLSDSDYVFQTKLSLQRDISPHRAYSRTQIENGTYDEHSSSCTTSPVLDLYLHRNFAHQQSLTANVVGTYIDSNQYAERNEGGDYHYTVQGQTYSLWGEAIYENRLQPFTLSAGVQYGQKYVHNRYEGDTDALNDMRSSGIYLFGQLKGHLGKLGYMAGLGASTRYYRQGKNDHRFWLFRPKLTVTYPLASGLKVKYDFEVSQHVSQIALVSDVSIKQNALETLVGNPDIRPNRMTAHNLRLTYSTPRLTTELQGYYRLNANCNMERYTRRDGHFYQTQTNADNSCSFFFIQDYNRWDVVPEILSATIYGGLYRFFNFTDDYCHTYTTFNGGAGLEAYLGQWTLTADVDNGWNFMEGEHRGHQAPAWYFTASYRLSQLTLSLYVQHPFCKRPLSNKAEVFNRYIRKEMTMHNRDFGNMITFNLSWTISSGRKYRDIQRTMNHRDTDTGILQND</sequence>
<gene>
    <name evidence="2" type="ORF">SAMN04487850_1588</name>
</gene>
<feature type="signal peptide" evidence="1">
    <location>
        <begin position="1"/>
        <end position="18"/>
    </location>
</feature>
<proteinExistence type="predicted"/>
<dbReference type="SUPFAM" id="SSF56935">
    <property type="entry name" value="Porins"/>
    <property type="match status" value="1"/>
</dbReference>
<dbReference type="RefSeq" id="WP_091915790.1">
    <property type="nucleotide sequence ID" value="NZ_FOIQ01000003.1"/>
</dbReference>
<reference evidence="2 3" key="1">
    <citation type="submission" date="2016-10" db="EMBL/GenBank/DDBJ databases">
        <authorList>
            <person name="de Groot N.N."/>
        </authorList>
    </citation>
    <scope>NUCLEOTIDE SEQUENCE [LARGE SCALE GENOMIC DNA]</scope>
    <source>
        <strain evidence="2 3">TC2-24</strain>
    </source>
</reference>
<feature type="chain" id="PRO_5011577414" description="Outer membrane protein beta-barrel family protein" evidence="1">
    <location>
        <begin position="19"/>
        <end position="680"/>
    </location>
</feature>
<keyword evidence="3" id="KW-1185">Reference proteome</keyword>
<accession>A0A1I0P4S7</accession>
<dbReference type="AlphaFoldDB" id="A0A1I0P4S7"/>
<organism evidence="2 3">
    <name type="scientific">Prevotella aff. ruminicola Tc2-24</name>
    <dbReference type="NCBI Taxonomy" id="81582"/>
    <lineage>
        <taxon>Bacteria</taxon>
        <taxon>Pseudomonadati</taxon>
        <taxon>Bacteroidota</taxon>
        <taxon>Bacteroidia</taxon>
        <taxon>Bacteroidales</taxon>
        <taxon>Prevotellaceae</taxon>
        <taxon>Prevotella</taxon>
    </lineage>
</organism>
<evidence type="ECO:0000313" key="2">
    <source>
        <dbReference type="EMBL" id="SEW09194.1"/>
    </source>
</evidence>
<evidence type="ECO:0008006" key="4">
    <source>
        <dbReference type="Google" id="ProtNLM"/>
    </source>
</evidence>
<dbReference type="Proteomes" id="UP000199373">
    <property type="component" value="Unassembled WGS sequence"/>
</dbReference>
<dbReference type="EMBL" id="FOIQ01000003">
    <property type="protein sequence ID" value="SEW09194.1"/>
    <property type="molecule type" value="Genomic_DNA"/>
</dbReference>
<evidence type="ECO:0000313" key="3">
    <source>
        <dbReference type="Proteomes" id="UP000199373"/>
    </source>
</evidence>
<keyword evidence="1" id="KW-0732">Signal</keyword>
<protein>
    <recommendedName>
        <fullName evidence="4">Outer membrane protein beta-barrel family protein</fullName>
    </recommendedName>
</protein>